<evidence type="ECO:0000313" key="3">
    <source>
        <dbReference type="EMBL" id="RII00736.1"/>
    </source>
</evidence>
<dbReference type="PANTHER" id="PTHR11941:SF175">
    <property type="entry name" value="ENOYL-COA HYDRATASE-RELATED"/>
    <property type="match status" value="1"/>
</dbReference>
<dbReference type="EMBL" id="NDHY01000002">
    <property type="protein sequence ID" value="RII00736.1"/>
    <property type="molecule type" value="Genomic_DNA"/>
</dbReference>
<proteinExistence type="inferred from homology"/>
<organism evidence="3 4">
    <name type="scientific">candidate division NPL-UPA2 bacterium Unc8</name>
    <dbReference type="NCBI Taxonomy" id="1980939"/>
    <lineage>
        <taxon>Bacteria</taxon>
    </lineage>
</organism>
<dbReference type="InterPro" id="IPR029045">
    <property type="entry name" value="ClpP/crotonase-like_dom_sf"/>
</dbReference>
<reference evidence="3 4" key="1">
    <citation type="submission" date="2018-08" db="EMBL/GenBank/DDBJ databases">
        <title>Draft genome of candidate division NPL-UPA2 bacterium Unc8 that adapted to ultra-basic serpentinizing groundwater.</title>
        <authorList>
            <person name="Ishii S."/>
            <person name="Suzuki S."/>
            <person name="Nealson K.H."/>
        </authorList>
    </citation>
    <scope>NUCLEOTIDE SEQUENCE [LARGE SCALE GENOMIC DNA]</scope>
    <source>
        <strain evidence="3">Unc8</strain>
    </source>
</reference>
<evidence type="ECO:0000256" key="2">
    <source>
        <dbReference type="ARBA" id="ARBA00023239"/>
    </source>
</evidence>
<comment type="similarity">
    <text evidence="1">Belongs to the enoyl-CoA hydratase/isomerase family.</text>
</comment>
<dbReference type="Gene3D" id="3.90.226.10">
    <property type="entry name" value="2-enoyl-CoA Hydratase, Chain A, domain 1"/>
    <property type="match status" value="1"/>
</dbReference>
<dbReference type="CDD" id="cd06558">
    <property type="entry name" value="crotonase-like"/>
    <property type="match status" value="1"/>
</dbReference>
<gene>
    <name evidence="3" type="ORF">B9J77_01605</name>
</gene>
<dbReference type="SUPFAM" id="SSF52096">
    <property type="entry name" value="ClpP/crotonase"/>
    <property type="match status" value="1"/>
</dbReference>
<dbReference type="Proteomes" id="UP000266287">
    <property type="component" value="Unassembled WGS sequence"/>
</dbReference>
<sequence>MSMACENLIIKKEESYAVVTINRPKANQLNIATIEELGKILGELEEDRNIKVIIITGAGESFFSAGADLADIIRAKNIAEALMMGQDMCNQIERCSKPVIAAVGGHALGGGCELAMACHFRIMKEGARIGLVESSLGIIPGWGGTQRMPRLIGRAKALEYMILGTKITADEALRVGLVNKLAKKVEVIDEAKKLAQKLAKRSPLVTRTLIFCVNKGLNSTLDEGLVIERESFIKVAKTREAKEAVQALLKKNGKSVC</sequence>
<dbReference type="GO" id="GO:0006635">
    <property type="term" value="P:fatty acid beta-oxidation"/>
    <property type="evidence" value="ECO:0007669"/>
    <property type="project" value="TreeGrafter"/>
</dbReference>
<dbReference type="AlphaFoldDB" id="A0A399FZ44"/>
<evidence type="ECO:0008006" key="5">
    <source>
        <dbReference type="Google" id="ProtNLM"/>
    </source>
</evidence>
<comment type="caution">
    <text evidence="3">The sequence shown here is derived from an EMBL/GenBank/DDBJ whole genome shotgun (WGS) entry which is preliminary data.</text>
</comment>
<dbReference type="FunFam" id="3.90.226.10:FF:000009">
    <property type="entry name" value="Carnitinyl-CoA dehydratase"/>
    <property type="match status" value="1"/>
</dbReference>
<evidence type="ECO:0000256" key="1">
    <source>
        <dbReference type="ARBA" id="ARBA00005254"/>
    </source>
</evidence>
<evidence type="ECO:0000313" key="4">
    <source>
        <dbReference type="Proteomes" id="UP000266287"/>
    </source>
</evidence>
<dbReference type="InterPro" id="IPR001753">
    <property type="entry name" value="Enoyl-CoA_hydra/iso"/>
</dbReference>
<dbReference type="Pfam" id="PF00378">
    <property type="entry name" value="ECH_1"/>
    <property type="match status" value="1"/>
</dbReference>
<name>A0A399FZ44_UNCN2</name>
<protein>
    <recommendedName>
        <fullName evidence="5">Enoyl-CoA hydratase/isomerase family protein</fullName>
    </recommendedName>
</protein>
<accession>A0A399FZ44</accession>
<dbReference type="PANTHER" id="PTHR11941">
    <property type="entry name" value="ENOYL-COA HYDRATASE-RELATED"/>
    <property type="match status" value="1"/>
</dbReference>
<keyword evidence="2" id="KW-0456">Lyase</keyword>
<dbReference type="GO" id="GO:0016829">
    <property type="term" value="F:lyase activity"/>
    <property type="evidence" value="ECO:0007669"/>
    <property type="project" value="UniProtKB-KW"/>
</dbReference>